<dbReference type="AlphaFoldDB" id="A0A1M7K511"/>
<dbReference type="EMBL" id="FRBI01000012">
    <property type="protein sequence ID" value="SHM60392.1"/>
    <property type="molecule type" value="Genomic_DNA"/>
</dbReference>
<dbReference type="STRING" id="310782.SAMN05216499_112151"/>
<feature type="chain" id="PRO_5009927457" evidence="1">
    <location>
        <begin position="26"/>
        <end position="452"/>
    </location>
</feature>
<evidence type="ECO:0000313" key="3">
    <source>
        <dbReference type="Proteomes" id="UP000184111"/>
    </source>
</evidence>
<dbReference type="PANTHER" id="PTHR43649:SF12">
    <property type="entry name" value="DIACETYLCHITOBIOSE BINDING PROTEIN DASA"/>
    <property type="match status" value="1"/>
</dbReference>
<sequence>MRSSSTSSRLLAATALVAALGLTLAACGGGSDKSGGKSTDGKTAGANSLSGQTITYWASNQGTSLDADKATLTTELNKFTASTGIKVKLEVIGWADLLNRILAAATSGQGPDVLNIGNTWSASLQATGALMPWDDAAFGTIGGKDRFAAAAIASAGAAGQDPAAVPLYSMAYGLYYNKKMFADAGIANPPTTWAELVADGKKLTTGGHYGLAVEGANGAENIHHIFVLAKQRGASWFDDKGAPTFTGPQQVAAVKQYVDFIASDKIAAKGNAEYVQNQTITDFATGKAAMMMWQSAAPAIASHGMKPGDYGVVPVPTQTAGATGDAGVTSMVAGINMAIFKDTKHKDAAEAFVKFMTSTDEQKTLNGKYGSIPPVTEAQSDPAFQTPDLKVLASVLSKSAAPLPQVANESQFENLVGPAVKSLFADAAAGKPVTDDSVKAALTKAQQQMPAS</sequence>
<name>A0A1M7K511_9ACTN</name>
<proteinExistence type="predicted"/>
<dbReference type="PROSITE" id="PS51257">
    <property type="entry name" value="PROKAR_LIPOPROTEIN"/>
    <property type="match status" value="1"/>
</dbReference>
<dbReference type="SUPFAM" id="SSF53850">
    <property type="entry name" value="Periplasmic binding protein-like II"/>
    <property type="match status" value="1"/>
</dbReference>
<dbReference type="RefSeq" id="WP_073500196.1">
    <property type="nucleotide sequence ID" value="NZ_FRBI01000012.1"/>
</dbReference>
<feature type="signal peptide" evidence="1">
    <location>
        <begin position="1"/>
        <end position="25"/>
    </location>
</feature>
<dbReference type="InterPro" id="IPR050490">
    <property type="entry name" value="Bact_solute-bd_prot1"/>
</dbReference>
<dbReference type="Pfam" id="PF01547">
    <property type="entry name" value="SBP_bac_1"/>
    <property type="match status" value="1"/>
</dbReference>
<evidence type="ECO:0000313" key="2">
    <source>
        <dbReference type="EMBL" id="SHM60392.1"/>
    </source>
</evidence>
<evidence type="ECO:0000256" key="1">
    <source>
        <dbReference type="SAM" id="SignalP"/>
    </source>
</evidence>
<dbReference type="OrthoDB" id="9780991at2"/>
<keyword evidence="1" id="KW-0732">Signal</keyword>
<keyword evidence="3" id="KW-1185">Reference proteome</keyword>
<organism evidence="2 3">
    <name type="scientific">Actinacidiphila paucisporea</name>
    <dbReference type="NCBI Taxonomy" id="310782"/>
    <lineage>
        <taxon>Bacteria</taxon>
        <taxon>Bacillati</taxon>
        <taxon>Actinomycetota</taxon>
        <taxon>Actinomycetes</taxon>
        <taxon>Kitasatosporales</taxon>
        <taxon>Streptomycetaceae</taxon>
        <taxon>Actinacidiphila</taxon>
    </lineage>
</organism>
<dbReference type="Proteomes" id="UP000184111">
    <property type="component" value="Unassembled WGS sequence"/>
</dbReference>
<accession>A0A1M7K511</accession>
<gene>
    <name evidence="2" type="ORF">SAMN05216499_112151</name>
</gene>
<reference evidence="2 3" key="1">
    <citation type="submission" date="2016-11" db="EMBL/GenBank/DDBJ databases">
        <authorList>
            <person name="Jaros S."/>
            <person name="Januszkiewicz K."/>
            <person name="Wedrychowicz H."/>
        </authorList>
    </citation>
    <scope>NUCLEOTIDE SEQUENCE [LARGE SCALE GENOMIC DNA]</scope>
    <source>
        <strain evidence="2 3">CGMCC 4.2025</strain>
    </source>
</reference>
<dbReference type="PANTHER" id="PTHR43649">
    <property type="entry name" value="ARABINOSE-BINDING PROTEIN-RELATED"/>
    <property type="match status" value="1"/>
</dbReference>
<dbReference type="Gene3D" id="3.40.190.10">
    <property type="entry name" value="Periplasmic binding protein-like II"/>
    <property type="match status" value="2"/>
</dbReference>
<protein>
    <submittedName>
        <fullName evidence="2">Carbohydrate ABC transporter substrate-binding protein, CUT1 family</fullName>
    </submittedName>
</protein>
<dbReference type="CDD" id="cd13585">
    <property type="entry name" value="PBP2_TMBP_like"/>
    <property type="match status" value="1"/>
</dbReference>
<dbReference type="InterPro" id="IPR006059">
    <property type="entry name" value="SBP"/>
</dbReference>